<evidence type="ECO:0000259" key="8">
    <source>
        <dbReference type="Pfam" id="PF05425"/>
    </source>
</evidence>
<dbReference type="Pfam" id="PF09678">
    <property type="entry name" value="Caa3_CtaG"/>
    <property type="match status" value="1"/>
</dbReference>
<evidence type="ECO:0000313" key="9">
    <source>
        <dbReference type="EMBL" id="MFC0250204.1"/>
    </source>
</evidence>
<dbReference type="PANTHER" id="PTHR34820">
    <property type="entry name" value="INNER MEMBRANE PROTEIN YEBZ"/>
    <property type="match status" value="1"/>
</dbReference>
<dbReference type="RefSeq" id="WP_229672826.1">
    <property type="nucleotide sequence ID" value="NZ_JBHLWH010000048.1"/>
</dbReference>
<keyword evidence="3 7" id="KW-0812">Transmembrane</keyword>
<feature type="transmembrane region" description="Helical" evidence="7">
    <location>
        <begin position="282"/>
        <end position="303"/>
    </location>
</feature>
<evidence type="ECO:0000256" key="3">
    <source>
        <dbReference type="ARBA" id="ARBA00022692"/>
    </source>
</evidence>
<dbReference type="Proteomes" id="UP001589766">
    <property type="component" value="Unassembled WGS sequence"/>
</dbReference>
<feature type="transmembrane region" description="Helical" evidence="7">
    <location>
        <begin position="236"/>
        <end position="261"/>
    </location>
</feature>
<comment type="subcellular location">
    <subcellularLocation>
        <location evidence="1">Cell membrane</location>
        <topology evidence="1">Multi-pass membrane protein</topology>
    </subcellularLocation>
</comment>
<evidence type="ECO:0000256" key="6">
    <source>
        <dbReference type="SAM" id="MobiDB-lite"/>
    </source>
</evidence>
<feature type="transmembrane region" description="Helical" evidence="7">
    <location>
        <begin position="475"/>
        <end position="497"/>
    </location>
</feature>
<dbReference type="InterPro" id="IPR032694">
    <property type="entry name" value="CopC/D"/>
</dbReference>
<feature type="region of interest" description="Disordered" evidence="6">
    <location>
        <begin position="1"/>
        <end position="24"/>
    </location>
</feature>
<name>A0ABV6F9Q5_9MICC</name>
<feature type="transmembrane region" description="Helical" evidence="7">
    <location>
        <begin position="32"/>
        <end position="53"/>
    </location>
</feature>
<feature type="transmembrane region" description="Helical" evidence="7">
    <location>
        <begin position="634"/>
        <end position="659"/>
    </location>
</feature>
<feature type="transmembrane region" description="Helical" evidence="7">
    <location>
        <begin position="417"/>
        <end position="434"/>
    </location>
</feature>
<dbReference type="InterPro" id="IPR008457">
    <property type="entry name" value="Cu-R_CopD_dom"/>
</dbReference>
<dbReference type="EMBL" id="JBHLWH010000048">
    <property type="protein sequence ID" value="MFC0250204.1"/>
    <property type="molecule type" value="Genomic_DNA"/>
</dbReference>
<evidence type="ECO:0000256" key="4">
    <source>
        <dbReference type="ARBA" id="ARBA00022989"/>
    </source>
</evidence>
<evidence type="ECO:0000256" key="2">
    <source>
        <dbReference type="ARBA" id="ARBA00022475"/>
    </source>
</evidence>
<keyword evidence="2" id="KW-1003">Cell membrane</keyword>
<dbReference type="PANTHER" id="PTHR34820:SF4">
    <property type="entry name" value="INNER MEMBRANE PROTEIN YEBZ"/>
    <property type="match status" value="1"/>
</dbReference>
<comment type="caution">
    <text evidence="9">The sequence shown here is derived from an EMBL/GenBank/DDBJ whole genome shotgun (WGS) entry which is preliminary data.</text>
</comment>
<keyword evidence="10" id="KW-1185">Reference proteome</keyword>
<protein>
    <submittedName>
        <fullName evidence="9">Cytochrome c oxidase assembly protein</fullName>
    </submittedName>
</protein>
<evidence type="ECO:0000256" key="5">
    <source>
        <dbReference type="ARBA" id="ARBA00023136"/>
    </source>
</evidence>
<dbReference type="InterPro" id="IPR019108">
    <property type="entry name" value="Caa3_assmbl_CtaG-rel"/>
</dbReference>
<gene>
    <name evidence="9" type="ORF">ACFFIO_16975</name>
</gene>
<organism evidence="9 10">
    <name type="scientific">Citricoccus parietis</name>
    <dbReference type="NCBI Taxonomy" id="592307"/>
    <lineage>
        <taxon>Bacteria</taxon>
        <taxon>Bacillati</taxon>
        <taxon>Actinomycetota</taxon>
        <taxon>Actinomycetes</taxon>
        <taxon>Micrococcales</taxon>
        <taxon>Micrococcaceae</taxon>
        <taxon>Citricoccus</taxon>
    </lineage>
</organism>
<feature type="transmembrane region" description="Helical" evidence="7">
    <location>
        <begin position="125"/>
        <end position="149"/>
    </location>
</feature>
<feature type="transmembrane region" description="Helical" evidence="7">
    <location>
        <begin position="315"/>
        <end position="335"/>
    </location>
</feature>
<feature type="transmembrane region" description="Helical" evidence="7">
    <location>
        <begin position="202"/>
        <end position="224"/>
    </location>
</feature>
<feature type="transmembrane region" description="Helical" evidence="7">
    <location>
        <begin position="356"/>
        <end position="374"/>
    </location>
</feature>
<feature type="transmembrane region" description="Helical" evidence="7">
    <location>
        <begin position="592"/>
        <end position="614"/>
    </location>
</feature>
<evidence type="ECO:0000256" key="7">
    <source>
        <dbReference type="SAM" id="Phobius"/>
    </source>
</evidence>
<feature type="transmembrane region" description="Helical" evidence="7">
    <location>
        <begin position="73"/>
        <end position="98"/>
    </location>
</feature>
<keyword evidence="5 7" id="KW-0472">Membrane</keyword>
<keyword evidence="4 7" id="KW-1133">Transmembrane helix</keyword>
<accession>A0ABV6F9Q5</accession>
<evidence type="ECO:0000256" key="1">
    <source>
        <dbReference type="ARBA" id="ARBA00004651"/>
    </source>
</evidence>
<feature type="transmembrane region" description="Helical" evidence="7">
    <location>
        <begin position="561"/>
        <end position="580"/>
    </location>
</feature>
<feature type="domain" description="Copper resistance protein D" evidence="8">
    <location>
        <begin position="278"/>
        <end position="374"/>
    </location>
</feature>
<evidence type="ECO:0000313" key="10">
    <source>
        <dbReference type="Proteomes" id="UP001589766"/>
    </source>
</evidence>
<feature type="transmembrane region" description="Helical" evidence="7">
    <location>
        <begin position="174"/>
        <end position="195"/>
    </location>
</feature>
<dbReference type="Pfam" id="PF05425">
    <property type="entry name" value="CopD"/>
    <property type="match status" value="1"/>
</dbReference>
<feature type="transmembrane region" description="Helical" evidence="7">
    <location>
        <begin position="518"/>
        <end position="541"/>
    </location>
</feature>
<proteinExistence type="predicted"/>
<reference evidence="9 10" key="1">
    <citation type="submission" date="2024-09" db="EMBL/GenBank/DDBJ databases">
        <authorList>
            <person name="Sun Q."/>
            <person name="Mori K."/>
        </authorList>
    </citation>
    <scope>NUCLEOTIDE SEQUENCE [LARGE SCALE GENOMIC DNA]</scope>
    <source>
        <strain evidence="9 10">CCM 7609</strain>
    </source>
</reference>
<sequence>MTTDTPAGVSMGQPSSADHPESAAQQRRSGRAWIWLVAAFVLATAVVAASAAFSGAVAERETLDPGAFARWALPIVLTVHHLAVAVVAGCLLFAVALLPPWRDRAAGAAGDREQRQDPHPAFTRAMATASAVSIVWVFSAVAVFVLTYANLSGQPVSGSEAFARELVYFGTDLLVGQAWATVVAIAFTVCTLTFLVRSPVALVATTFLALSTAIPISLVGHAAGSDDHFAGVGALVVHWLGVLVWVGGVAALVVVVPALTGSQAGANTSGGVPLARTVLERFSTLAGVAFFLVFASGVVNSVLRLGDWEGLFTRYGQLILIKAAATLLLGAIGLAHRRWAIGRLETVSAGRTAWRLVIVELGIMASIIGVTAALGRTAPPVPQEIEPAITPAEVLTGYLLPPELSWDRWLTEWRWDWLWVAFVAVAAAVYLLGVRKAQVWPWQRTASWMTGLAVLLYVTCSAPTIYGMVLFSAHSLMLLALAVLVPLLLVLGAPLQLMARTVARRTDGIRGAREWVDVVRPALSYPALNAVVLAASLGLVYYTPLFRLVLEYWIVHQVANLYFLAVGFCFMTSVIAPSSGRPIPRTAQIRTAAILAGALLLWAIVLAAGVLPVLEPDWFVNMARTWGPPVTLDQQLAGISVLVAGFAPMAFLLTALILYRAPRHESAPSSTS</sequence>
<feature type="transmembrane region" description="Helical" evidence="7">
    <location>
        <begin position="446"/>
        <end position="469"/>
    </location>
</feature>